<name>A0AAU8IBR5_9BACL</name>
<evidence type="ECO:0000313" key="2">
    <source>
        <dbReference type="EMBL" id="XCJ15618.1"/>
    </source>
</evidence>
<protein>
    <recommendedName>
        <fullName evidence="3">SGNH/GDSL hydrolase family protein</fullName>
    </recommendedName>
</protein>
<accession>A0AAU8IBR5</accession>
<dbReference type="RefSeq" id="WP_353947438.1">
    <property type="nucleotide sequence ID" value="NZ_CP159510.1"/>
</dbReference>
<organism evidence="2">
    <name type="scientific">Sporolactobacillus sp. Y61</name>
    <dbReference type="NCBI Taxonomy" id="3160863"/>
    <lineage>
        <taxon>Bacteria</taxon>
        <taxon>Bacillati</taxon>
        <taxon>Bacillota</taxon>
        <taxon>Bacilli</taxon>
        <taxon>Bacillales</taxon>
        <taxon>Sporolactobacillaceae</taxon>
        <taxon>Sporolactobacillus</taxon>
    </lineage>
</organism>
<reference evidence="2" key="1">
    <citation type="submission" date="2024-06" db="EMBL/GenBank/DDBJ databases">
        <authorList>
            <person name="Fan A."/>
            <person name="Zhang F.Y."/>
            <person name="Zhang L."/>
        </authorList>
    </citation>
    <scope>NUCLEOTIDE SEQUENCE</scope>
    <source>
        <strain evidence="2">Y61</strain>
    </source>
</reference>
<proteinExistence type="predicted"/>
<feature type="region of interest" description="Disordered" evidence="1">
    <location>
        <begin position="28"/>
        <end position="56"/>
    </location>
</feature>
<evidence type="ECO:0000256" key="1">
    <source>
        <dbReference type="SAM" id="MobiDB-lite"/>
    </source>
</evidence>
<sequence length="242" mass="26960">MTCEENLGDPCSYFMHYYHTGRQSILESSNRPGFRPGSAHAAAAESKNDADPANASGKDLKAKIKALPGALEKAANRAQKEESQVRVAMVGADSTQALAPLLQQRLDQTFGELFFKVTPVDLGTSTSLALNEKKLNDLFKNLNGKPDAVIFTPLLYNDDHQVSTSDTETVTGLFEEKIRISYPDVAFYVSLPNYSANADYMNDRIDGLKSYIEDQKIPELDYLSKWAKGDDRRNWSPRMVIR</sequence>
<dbReference type="EMBL" id="CP159510">
    <property type="protein sequence ID" value="XCJ15618.1"/>
    <property type="molecule type" value="Genomic_DNA"/>
</dbReference>
<dbReference type="AlphaFoldDB" id="A0AAU8IBR5"/>
<evidence type="ECO:0008006" key="3">
    <source>
        <dbReference type="Google" id="ProtNLM"/>
    </source>
</evidence>
<gene>
    <name evidence="2" type="ORF">ABNN70_07675</name>
</gene>